<evidence type="ECO:0000313" key="2">
    <source>
        <dbReference type="EMBL" id="XBM03942.1"/>
    </source>
</evidence>
<keyword evidence="1" id="KW-0732">Signal</keyword>
<reference evidence="2" key="1">
    <citation type="submission" date="2024-05" db="EMBL/GenBank/DDBJ databases">
        <authorList>
            <person name="Liu Z."/>
        </authorList>
    </citation>
    <scope>NUCLEOTIDE SEQUENCE</scope>
    <source>
        <strain evidence="2">BS1807G30</strain>
    </source>
</reference>
<sequence>MKYFKLFLFACAIALVCSACSKKEEAAGDSPKGELSHMKDSKFAIIYSQAMDRGCEMVNYNDEGKKLSSIIMKDCVGFTSSTQSNHNIYFSSNRSNYHVSLNKKTGKVKALSTKSLSKSTDDEGAFFINYSNGYVLHDINVGFTEDGLVGELVYWKEDGDDKKQIELEGSLTSAVFEDGKIYAVINNNNDSVIASSIDPKNHKEKRKEIDMDSVFFPDNNESLKSLNNKELLVAVNDAVDSKQNSMLVILDKKTLDTKRKIVMDEGFTIYKTNVDKDRVTIASYEGEVKTFNKDLKEISSEKLPLNLKSDNEHLEDVKILDDKVFALVKMSDRDKNGTIGRIIEYNIESKESKEISLKSDKDWEMTSMEVIR</sequence>
<dbReference type="AlphaFoldDB" id="A0AAU7FIJ0"/>
<dbReference type="EMBL" id="CP157353">
    <property type="protein sequence ID" value="XBM03942.1"/>
    <property type="molecule type" value="Genomic_DNA"/>
</dbReference>
<gene>
    <name evidence="2" type="ORF">ABG082_17695</name>
</gene>
<dbReference type="RefSeq" id="WP_008345471.1">
    <property type="nucleotide sequence ID" value="NZ_CP157353.1"/>
</dbReference>
<feature type="signal peptide" evidence="1">
    <location>
        <begin position="1"/>
        <end position="19"/>
    </location>
</feature>
<name>A0AAU7FIJ0_9BACI</name>
<accession>A0AAU7FIJ0</accession>
<evidence type="ECO:0008006" key="3">
    <source>
        <dbReference type="Google" id="ProtNLM"/>
    </source>
</evidence>
<organism evidence="2">
    <name type="scientific">Bacillus sp. BS1807G30</name>
    <dbReference type="NCBI Taxonomy" id="3153756"/>
    <lineage>
        <taxon>Bacteria</taxon>
        <taxon>Bacillati</taxon>
        <taxon>Bacillota</taxon>
        <taxon>Bacilli</taxon>
        <taxon>Bacillales</taxon>
        <taxon>Bacillaceae</taxon>
        <taxon>Bacillus</taxon>
    </lineage>
</organism>
<feature type="chain" id="PRO_5043739228" description="DUF5050 domain-containing protein" evidence="1">
    <location>
        <begin position="20"/>
        <end position="372"/>
    </location>
</feature>
<evidence type="ECO:0000256" key="1">
    <source>
        <dbReference type="SAM" id="SignalP"/>
    </source>
</evidence>
<proteinExistence type="predicted"/>
<protein>
    <recommendedName>
        <fullName evidence="3">DUF5050 domain-containing protein</fullName>
    </recommendedName>
</protein>